<comment type="caution">
    <text evidence="2">The sequence shown here is derived from an EMBL/GenBank/DDBJ whole genome shotgun (WGS) entry which is preliminary data.</text>
</comment>
<feature type="signal peptide" evidence="1">
    <location>
        <begin position="1"/>
        <end position="30"/>
    </location>
</feature>
<accession>A0ABQ2CSY8</accession>
<dbReference type="PROSITE" id="PS51318">
    <property type="entry name" value="TAT"/>
    <property type="match status" value="1"/>
</dbReference>
<gene>
    <name evidence="2" type="ORF">GCM10009083_15140</name>
</gene>
<dbReference type="Proteomes" id="UP000633263">
    <property type="component" value="Unassembled WGS sequence"/>
</dbReference>
<dbReference type="EMBL" id="BMNN01000002">
    <property type="protein sequence ID" value="GGI99382.1"/>
    <property type="molecule type" value="Genomic_DNA"/>
</dbReference>
<protein>
    <submittedName>
        <fullName evidence="2">Uncharacterized protein</fullName>
    </submittedName>
</protein>
<organism evidence="2 3">
    <name type="scientific">Halopseudomonas pertucinogena</name>
    <dbReference type="NCBI Taxonomy" id="86175"/>
    <lineage>
        <taxon>Bacteria</taxon>
        <taxon>Pseudomonadati</taxon>
        <taxon>Pseudomonadota</taxon>
        <taxon>Gammaproteobacteria</taxon>
        <taxon>Pseudomonadales</taxon>
        <taxon>Pseudomonadaceae</taxon>
        <taxon>Halopseudomonas</taxon>
    </lineage>
</organism>
<evidence type="ECO:0000313" key="3">
    <source>
        <dbReference type="Proteomes" id="UP000633263"/>
    </source>
</evidence>
<dbReference type="RefSeq" id="WP_188636000.1">
    <property type="nucleotide sequence ID" value="NZ_BMNN01000002.1"/>
</dbReference>
<dbReference type="InterPro" id="IPR006311">
    <property type="entry name" value="TAT_signal"/>
</dbReference>
<keyword evidence="1" id="KW-0732">Signal</keyword>
<keyword evidence="3" id="KW-1185">Reference proteome</keyword>
<sequence>MSVDRRFVLKGMAWGSLAGLTMGASLPSLAGVSGAPGAGAGSRPVVALVGRETADSAFVEGVRASGNPMQLQKMDSSLSVMQQLDMQLRSGKPMHIIGLLDDATAALVIDQARSAGARVNWVGQHMASAGQSRHHLLNTSLAEGCSRQMSRQLHACGAGFSLNEERSGSTAPARQLAGPARTMAHSEQWAASLGYLLGSLGVRRPAMAPLVTANRMPLNGSFVSFSIET</sequence>
<reference evidence="3" key="1">
    <citation type="journal article" date="2019" name="Int. J. Syst. Evol. Microbiol.">
        <title>The Global Catalogue of Microorganisms (GCM) 10K type strain sequencing project: providing services to taxonomists for standard genome sequencing and annotation.</title>
        <authorList>
            <consortium name="The Broad Institute Genomics Platform"/>
            <consortium name="The Broad Institute Genome Sequencing Center for Infectious Disease"/>
            <person name="Wu L."/>
            <person name="Ma J."/>
        </authorList>
    </citation>
    <scope>NUCLEOTIDE SEQUENCE [LARGE SCALE GENOMIC DNA]</scope>
    <source>
        <strain evidence="3">JCM 11590</strain>
    </source>
</reference>
<evidence type="ECO:0000256" key="1">
    <source>
        <dbReference type="SAM" id="SignalP"/>
    </source>
</evidence>
<name>A0ABQ2CSY8_9GAMM</name>
<feature type="chain" id="PRO_5046890802" evidence="1">
    <location>
        <begin position="31"/>
        <end position="229"/>
    </location>
</feature>
<evidence type="ECO:0000313" key="2">
    <source>
        <dbReference type="EMBL" id="GGI99382.1"/>
    </source>
</evidence>
<proteinExistence type="predicted"/>